<comment type="caution">
    <text evidence="2">The sequence shown here is derived from an EMBL/GenBank/DDBJ whole genome shotgun (WGS) entry which is preliminary data.</text>
</comment>
<evidence type="ECO:0000313" key="2">
    <source>
        <dbReference type="EMBL" id="KAJ8364355.1"/>
    </source>
</evidence>
<accession>A0A9Q1J3J9</accession>
<dbReference type="OrthoDB" id="8871915at2759"/>
<reference evidence="2" key="1">
    <citation type="journal article" date="2023" name="Science">
        <title>Genome structures resolve the early diversification of teleost fishes.</title>
        <authorList>
            <person name="Parey E."/>
            <person name="Louis A."/>
            <person name="Montfort J."/>
            <person name="Bouchez O."/>
            <person name="Roques C."/>
            <person name="Iampietro C."/>
            <person name="Lluch J."/>
            <person name="Castinel A."/>
            <person name="Donnadieu C."/>
            <person name="Desvignes T."/>
            <person name="Floi Bucao C."/>
            <person name="Jouanno E."/>
            <person name="Wen M."/>
            <person name="Mejri S."/>
            <person name="Dirks R."/>
            <person name="Jansen H."/>
            <person name="Henkel C."/>
            <person name="Chen W.J."/>
            <person name="Zahm M."/>
            <person name="Cabau C."/>
            <person name="Klopp C."/>
            <person name="Thompson A.W."/>
            <person name="Robinson-Rechavi M."/>
            <person name="Braasch I."/>
            <person name="Lecointre G."/>
            <person name="Bobe J."/>
            <person name="Postlethwait J.H."/>
            <person name="Berthelot C."/>
            <person name="Roest Crollius H."/>
            <person name="Guiguen Y."/>
        </authorList>
    </citation>
    <scope>NUCLEOTIDE SEQUENCE</scope>
    <source>
        <strain evidence="2">WJC10195</strain>
    </source>
</reference>
<gene>
    <name evidence="2" type="ORF">SKAU_G00131860</name>
</gene>
<dbReference type="Gene3D" id="3.40.50.12690">
    <property type="match status" value="1"/>
</dbReference>
<dbReference type="Gene3D" id="3.40.50.12700">
    <property type="match status" value="1"/>
</dbReference>
<proteinExistence type="predicted"/>
<dbReference type="CDD" id="cd00229">
    <property type="entry name" value="SGNH_hydrolase"/>
    <property type="match status" value="1"/>
</dbReference>
<dbReference type="Pfam" id="PF13472">
    <property type="entry name" value="Lipase_GDSL_2"/>
    <property type="match status" value="1"/>
</dbReference>
<dbReference type="EMBL" id="JAINUF010000004">
    <property type="protein sequence ID" value="KAJ8364355.1"/>
    <property type="molecule type" value="Genomic_DNA"/>
</dbReference>
<dbReference type="SUPFAM" id="SSF52266">
    <property type="entry name" value="SGNH hydrolase"/>
    <property type="match status" value="1"/>
</dbReference>
<dbReference type="AlphaFoldDB" id="A0A9Q1J3J9"/>
<name>A0A9Q1J3J9_SYNKA</name>
<evidence type="ECO:0000313" key="3">
    <source>
        <dbReference type="Proteomes" id="UP001152622"/>
    </source>
</evidence>
<keyword evidence="3" id="KW-1185">Reference proteome</keyword>
<organism evidence="2 3">
    <name type="scientific">Synaphobranchus kaupii</name>
    <name type="common">Kaup's arrowtooth eel</name>
    <dbReference type="NCBI Taxonomy" id="118154"/>
    <lineage>
        <taxon>Eukaryota</taxon>
        <taxon>Metazoa</taxon>
        <taxon>Chordata</taxon>
        <taxon>Craniata</taxon>
        <taxon>Vertebrata</taxon>
        <taxon>Euteleostomi</taxon>
        <taxon>Actinopterygii</taxon>
        <taxon>Neopterygii</taxon>
        <taxon>Teleostei</taxon>
        <taxon>Anguilliformes</taxon>
        <taxon>Synaphobranchidae</taxon>
        <taxon>Synaphobranchus</taxon>
    </lineage>
</organism>
<sequence length="257" mass="29153">MIALLESDFQGEFICHRCQLVEHLESKILGVEVQLAGLHSSPLVEFQELSSLSFKELPLQELDLALDPESGSTDEPLGTQMATSSRKREFLIVGDSILRGVDNIVCLHDKEFHTVCCLPGAQVGDLLECADKLLARAGRDPVVMVRVGTNDMGKGRFEVLQGKFAELADKIRSRTFTVVFSGILPVPRASRGKHRFIWRFNTWLQSFCRKEGYRFMGHWDSFWDRGDLYRWDGLHLNQRGIAALGQRMLRVAQDYLN</sequence>
<protein>
    <recommendedName>
        <fullName evidence="1">SGNH hydrolase-type esterase domain-containing protein</fullName>
    </recommendedName>
</protein>
<evidence type="ECO:0000259" key="1">
    <source>
        <dbReference type="Pfam" id="PF13472"/>
    </source>
</evidence>
<dbReference type="Proteomes" id="UP001152622">
    <property type="component" value="Chromosome 4"/>
</dbReference>
<feature type="domain" description="SGNH hydrolase-type esterase" evidence="1">
    <location>
        <begin position="118"/>
        <end position="240"/>
    </location>
</feature>
<dbReference type="InterPro" id="IPR013830">
    <property type="entry name" value="SGNH_hydro"/>
</dbReference>